<gene>
    <name evidence="1" type="ORF">GCM10007384_16300</name>
</gene>
<sequence>MMMKIRREIVVEKINKYKYILIGLIIAITGYTYTLLINWDIINNVNIYLSFTKKYGLDEAFFIWIFCFLFFMILNLVESFKRKIYLQKKKAYLSMLDESNHMIKKLLYQLQIIRMEAKNSPNFDKQVLRMFDTSIEDAVTMLNKLSDIKKIDKDHIFKKIKPKERSRDQKIKIDLFGY</sequence>
<dbReference type="EMBL" id="BMWS01000008">
    <property type="protein sequence ID" value="GGX15362.1"/>
    <property type="molecule type" value="Genomic_DNA"/>
</dbReference>
<evidence type="ECO:0000313" key="2">
    <source>
        <dbReference type="Proteomes" id="UP000601108"/>
    </source>
</evidence>
<keyword evidence="2" id="KW-1185">Reference proteome</keyword>
<comment type="caution">
    <text evidence="1">The sequence shown here is derived from an EMBL/GenBank/DDBJ whole genome shotgun (WGS) entry which is preliminary data.</text>
</comment>
<proteinExistence type="predicted"/>
<accession>A0A918JV33</accession>
<name>A0A918JV33_9FLAO</name>
<dbReference type="AlphaFoldDB" id="A0A918JV33"/>
<evidence type="ECO:0000313" key="1">
    <source>
        <dbReference type="EMBL" id="GGX15362.1"/>
    </source>
</evidence>
<organism evidence="1 2">
    <name type="scientific">Aquimarina muelleri</name>
    <dbReference type="NCBI Taxonomy" id="279356"/>
    <lineage>
        <taxon>Bacteria</taxon>
        <taxon>Pseudomonadati</taxon>
        <taxon>Bacteroidota</taxon>
        <taxon>Flavobacteriia</taxon>
        <taxon>Flavobacteriales</taxon>
        <taxon>Flavobacteriaceae</taxon>
        <taxon>Aquimarina</taxon>
    </lineage>
</organism>
<dbReference type="Proteomes" id="UP000601108">
    <property type="component" value="Unassembled WGS sequence"/>
</dbReference>
<protein>
    <submittedName>
        <fullName evidence="1">Uncharacterized protein</fullName>
    </submittedName>
</protein>
<reference evidence="1 2" key="1">
    <citation type="journal article" date="2014" name="Int. J. Syst. Evol. Microbiol.">
        <title>Complete genome sequence of Corynebacterium casei LMG S-19264T (=DSM 44701T), isolated from a smear-ripened cheese.</title>
        <authorList>
            <consortium name="US DOE Joint Genome Institute (JGI-PGF)"/>
            <person name="Walter F."/>
            <person name="Albersmeier A."/>
            <person name="Kalinowski J."/>
            <person name="Ruckert C."/>
        </authorList>
    </citation>
    <scope>NUCLEOTIDE SEQUENCE [LARGE SCALE GENOMIC DNA]</scope>
    <source>
        <strain evidence="1 2">KCTC 12285</strain>
    </source>
</reference>